<sequence length="45" mass="4771">MLRCPALDAGGILTLQGGRDNRPSEKAGRKKGNGGFRSLLSVCLR</sequence>
<comment type="caution">
    <text evidence="2">The sequence shown here is derived from an EMBL/GenBank/DDBJ whole genome shotgun (WGS) entry which is preliminary data.</text>
</comment>
<evidence type="ECO:0000313" key="2">
    <source>
        <dbReference type="EMBL" id="EGF11281.1"/>
    </source>
</evidence>
<dbReference type="EMBL" id="AFAY01000021">
    <property type="protein sequence ID" value="EGF11281.1"/>
    <property type="molecule type" value="Genomic_DNA"/>
</dbReference>
<evidence type="ECO:0000256" key="1">
    <source>
        <dbReference type="SAM" id="MobiDB-lite"/>
    </source>
</evidence>
<protein>
    <submittedName>
        <fullName evidence="2">Uncharacterized protein</fullName>
    </submittedName>
</protein>
<evidence type="ECO:0000313" key="3">
    <source>
        <dbReference type="Proteomes" id="UP000004105"/>
    </source>
</evidence>
<dbReference type="HOGENOM" id="CLU_3202376_0_0_4"/>
<gene>
    <name evidence="2" type="ORF">HMPREF9123_1087</name>
</gene>
<feature type="region of interest" description="Disordered" evidence="1">
    <location>
        <begin position="15"/>
        <end position="35"/>
    </location>
</feature>
<reference evidence="2 3" key="1">
    <citation type="submission" date="2011-02" db="EMBL/GenBank/DDBJ databases">
        <authorList>
            <person name="Muzny D."/>
            <person name="Qin X."/>
            <person name="Deng J."/>
            <person name="Jiang H."/>
            <person name="Liu Y."/>
            <person name="Qu J."/>
            <person name="Song X.-Z."/>
            <person name="Zhang L."/>
            <person name="Thornton R."/>
            <person name="Coyle M."/>
            <person name="Francisco L."/>
            <person name="Jackson L."/>
            <person name="Javaid M."/>
            <person name="Korchina V."/>
            <person name="Kovar C."/>
            <person name="Mata R."/>
            <person name="Mathew T."/>
            <person name="Ngo R."/>
            <person name="Nguyen L."/>
            <person name="Nguyen N."/>
            <person name="Okwuonu G."/>
            <person name="Ongeri F."/>
            <person name="Pham C."/>
            <person name="Simmons D."/>
            <person name="Wilczek-Boney K."/>
            <person name="Hale W."/>
            <person name="Jakkamsetti A."/>
            <person name="Pham P."/>
            <person name="Ruth R."/>
            <person name="San Lucas F."/>
            <person name="Warren J."/>
            <person name="Zhang J."/>
            <person name="Zhao Z."/>
            <person name="Zhou C."/>
            <person name="Zhu D."/>
            <person name="Lee S."/>
            <person name="Bess C."/>
            <person name="Blankenburg K."/>
            <person name="Forbes L."/>
            <person name="Fu Q."/>
            <person name="Gubbala S."/>
            <person name="Hirani K."/>
            <person name="Jayaseelan J.C."/>
            <person name="Lara F."/>
            <person name="Munidasa M."/>
            <person name="Palculict T."/>
            <person name="Patil S."/>
            <person name="Pu L.-L."/>
            <person name="Saada N."/>
            <person name="Tang L."/>
            <person name="Weissenberger G."/>
            <person name="Zhu Y."/>
            <person name="Hemphill L."/>
            <person name="Shang Y."/>
            <person name="Youmans B."/>
            <person name="Ayvaz T."/>
            <person name="Ross M."/>
            <person name="Santibanez J."/>
            <person name="Aqrawi P."/>
            <person name="Gross S."/>
            <person name="Joshi V."/>
            <person name="Fowler G."/>
            <person name="Nazareth L."/>
            <person name="Reid J."/>
            <person name="Worley K."/>
            <person name="Petrosino J."/>
            <person name="Highlander S."/>
            <person name="Gibbs R."/>
        </authorList>
    </citation>
    <scope>NUCLEOTIDE SEQUENCE [LARGE SCALE GENOMIC DNA]</scope>
    <source>
        <strain evidence="2 3">ATCC BAA-1200</strain>
    </source>
</reference>
<dbReference type="Proteomes" id="UP000004105">
    <property type="component" value="Unassembled WGS sequence"/>
</dbReference>
<dbReference type="AlphaFoldDB" id="F2BBI2"/>
<keyword evidence="3" id="KW-1185">Reference proteome</keyword>
<organism evidence="2 3">
    <name type="scientific">Neisseria bacilliformis ATCC BAA-1200</name>
    <dbReference type="NCBI Taxonomy" id="888742"/>
    <lineage>
        <taxon>Bacteria</taxon>
        <taxon>Pseudomonadati</taxon>
        <taxon>Pseudomonadota</taxon>
        <taxon>Betaproteobacteria</taxon>
        <taxon>Neisseriales</taxon>
        <taxon>Neisseriaceae</taxon>
        <taxon>Neisseria</taxon>
    </lineage>
</organism>
<proteinExistence type="predicted"/>
<accession>F2BBI2</accession>
<name>F2BBI2_9NEIS</name>